<keyword evidence="2" id="KW-1185">Reference proteome</keyword>
<keyword evidence="1" id="KW-0378">Hydrolase</keyword>
<name>A0AC61R7V8_9FIRM</name>
<comment type="caution">
    <text evidence="1">The sequence shown here is derived from an EMBL/GenBank/DDBJ whole genome shotgun (WGS) entry which is preliminary data.</text>
</comment>
<dbReference type="EMBL" id="SRYG01000010">
    <property type="protein sequence ID" value="TGY66017.1"/>
    <property type="molecule type" value="Genomic_DNA"/>
</dbReference>
<organism evidence="1 2">
    <name type="scientific">Dubosiella muris</name>
    <dbReference type="NCBI Taxonomy" id="3038133"/>
    <lineage>
        <taxon>Bacteria</taxon>
        <taxon>Bacillati</taxon>
        <taxon>Bacillota</taxon>
        <taxon>Erysipelotrichia</taxon>
        <taxon>Erysipelotrichales</taxon>
        <taxon>Erysipelotrichaceae</taxon>
        <taxon>Dubosiella</taxon>
    </lineage>
</organism>
<dbReference type="EC" id="3.4.21.53" evidence="1"/>
<sequence>MNTNNETAAAVIVPVFGTLLLPNTTIQLRNLSQDDVDRIRDESFIAGLVQAEHTKDHWSAADFHPYGIRCEITSIEYTKKGTSVWAKALERVKIEHVVEGRFPACAYTIQPESDDLPARSTQDMLEYMRSIVRDMAQAFRGGEAIVARAEEIASINELIVYVAQYMPLTQSERYDLLRTDSLKERALSFIDLLLRQKEVVAINLEMNEKFTEQANKTYREQALRRHIEALQKELAETTGESEDDPNDWRSRVLSARLPHDIEQALLDDVAKLESAFAPNSSEQDVLRTYLEFALALPWEKQPLSFADLAQARQILDSRHYGMDKVKERIIQHLAIMRLKNSNKGSAILLVGPPGTGKTSLGKSIAEALDRPYVRMSLGGVKDESEIRGHRRTYVGAMAGRVLQSMKRAGATNPVMILDEIDKLMQGGFSGDPAAAMLEVLDPEQNNTFTDHYLDLPYDLSDVLFIATANSVDSIPAPLLDRMEVISISSYTAEEKFHIAKDHLVPAVLSESGVSPEQFAITDEAIRSLIGGYTMEAGCRGLKKQIAALVRSQSERILEGGDSIVVSENDLEPLLGPKKARHEQVKESNPAGVVTGLAWTAVGGEVLFIETAAMPGTGQTILTGQLGDVMKESARISLSVLKSRMPALTSGLKAQDLHIHVPAGATPKDGPSAGITLFTALASLVLNKPVDARIAMTGELTLRGDVLPIGGLKEKLFGAQRAGVVKVLIPWDNQSDLAEVPQEIKDSLTIVPVKTVEDVLRETLDLALPQLAQDNRVQTAMPLQ</sequence>
<gene>
    <name evidence="1" type="primary">lon</name>
    <name evidence="1" type="ORF">E5336_05885</name>
</gene>
<protein>
    <submittedName>
        <fullName evidence="1">Endopeptidase La</fullName>
        <ecNumber evidence="1">3.4.21.53</ecNumber>
    </submittedName>
</protein>
<proteinExistence type="predicted"/>
<dbReference type="Proteomes" id="UP000308836">
    <property type="component" value="Unassembled WGS sequence"/>
</dbReference>
<evidence type="ECO:0000313" key="2">
    <source>
        <dbReference type="Proteomes" id="UP000308836"/>
    </source>
</evidence>
<accession>A0AC61R7V8</accession>
<evidence type="ECO:0000313" key="1">
    <source>
        <dbReference type="EMBL" id="TGY66017.1"/>
    </source>
</evidence>
<reference evidence="1" key="1">
    <citation type="submission" date="2019-04" db="EMBL/GenBank/DDBJ databases">
        <title>Microbes associate with the intestines of laboratory mice.</title>
        <authorList>
            <person name="Navarre W."/>
            <person name="Wong E."/>
            <person name="Huang K."/>
            <person name="Tropini C."/>
            <person name="Ng K."/>
            <person name="Yu B."/>
        </authorList>
    </citation>
    <scope>NUCLEOTIDE SEQUENCE</scope>
    <source>
        <strain evidence="1">NM09_H32</strain>
    </source>
</reference>